<evidence type="ECO:0000313" key="3">
    <source>
        <dbReference type="Proteomes" id="UP000229631"/>
    </source>
</evidence>
<dbReference type="Proteomes" id="UP000229631">
    <property type="component" value="Unassembled WGS sequence"/>
</dbReference>
<sequence>MEKSKEKRKLVNSQFNWNRFSYRVNIDFFKKWSSQMAYILGFTFADGNIYKTTLSWDLKEDRELLVRINKAMDSNYPISKRKASFRLRLSNPVIIDDLRRLGIFPNKSKNMNFPIIPQEYFSHFARGFFDGDGWIYIRKSRNEISAGFSSGSKKYLKKFVKNLSSCSKSSDGNLRIKSKITKRGIRAISYQVDYFWENAYRVLLYLYSGLTKRDLYLERKYKKHKEAIELYRWVKSGGRKWRVIEKKFGPMKETLSDLWKAGYNGPQIAKKLGVHSSSIYRWLISTNTRPVFKEIRRKGIIDG</sequence>
<accession>A0A2M7BDG2</accession>
<comment type="caution">
    <text evidence="2">The sequence shown here is derived from an EMBL/GenBank/DDBJ whole genome shotgun (WGS) entry which is preliminary data.</text>
</comment>
<dbReference type="SUPFAM" id="SSF55608">
    <property type="entry name" value="Homing endonucleases"/>
    <property type="match status" value="1"/>
</dbReference>
<dbReference type="EMBL" id="PEVC01000030">
    <property type="protein sequence ID" value="PIV01152.1"/>
    <property type="molecule type" value="Genomic_DNA"/>
</dbReference>
<dbReference type="AlphaFoldDB" id="A0A2M7BDG2"/>
<dbReference type="Gene3D" id="3.10.28.10">
    <property type="entry name" value="Homing endonucleases"/>
    <property type="match status" value="1"/>
</dbReference>
<name>A0A2M7BDG2_9BACT</name>
<evidence type="ECO:0000313" key="2">
    <source>
        <dbReference type="EMBL" id="PIV01152.1"/>
    </source>
</evidence>
<dbReference type="PROSITE" id="PS50819">
    <property type="entry name" value="INTEIN_ENDONUCLEASE"/>
    <property type="match status" value="1"/>
</dbReference>
<evidence type="ECO:0000259" key="1">
    <source>
        <dbReference type="PROSITE" id="PS50819"/>
    </source>
</evidence>
<feature type="domain" description="DOD-type homing endonuclease" evidence="1">
    <location>
        <begin position="39"/>
        <end position="168"/>
    </location>
</feature>
<dbReference type="GO" id="GO:0004519">
    <property type="term" value="F:endonuclease activity"/>
    <property type="evidence" value="ECO:0007669"/>
    <property type="project" value="InterPro"/>
</dbReference>
<reference evidence="3" key="1">
    <citation type="submission" date="2017-09" db="EMBL/GenBank/DDBJ databases">
        <title>Depth-based differentiation of microbial function through sediment-hosted aquifers and enrichment of novel symbionts in the deep terrestrial subsurface.</title>
        <authorList>
            <person name="Probst A.J."/>
            <person name="Ladd B."/>
            <person name="Jarett J.K."/>
            <person name="Geller-Mcgrath D.E."/>
            <person name="Sieber C.M.K."/>
            <person name="Emerson J.B."/>
            <person name="Anantharaman K."/>
            <person name="Thomas B.C."/>
            <person name="Malmstrom R."/>
            <person name="Stieglmeier M."/>
            <person name="Klingl A."/>
            <person name="Woyke T."/>
            <person name="Ryan C.M."/>
            <person name="Banfield J.F."/>
        </authorList>
    </citation>
    <scope>NUCLEOTIDE SEQUENCE [LARGE SCALE GENOMIC DNA]</scope>
</reference>
<gene>
    <name evidence="2" type="ORF">COS54_01535</name>
</gene>
<dbReference type="InterPro" id="IPR027434">
    <property type="entry name" value="Homing_endonucl"/>
</dbReference>
<organism evidence="2 3">
    <name type="scientific">Candidatus Shapirobacteria bacterium CG03_land_8_20_14_0_80_39_12</name>
    <dbReference type="NCBI Taxonomy" id="1974879"/>
    <lineage>
        <taxon>Bacteria</taxon>
        <taxon>Candidatus Shapironibacteriota</taxon>
    </lineage>
</organism>
<protein>
    <recommendedName>
        <fullName evidence="1">DOD-type homing endonuclease domain-containing protein</fullName>
    </recommendedName>
</protein>
<proteinExistence type="predicted"/>
<dbReference type="InterPro" id="IPR004042">
    <property type="entry name" value="Intein_endonuc_central"/>
</dbReference>